<keyword evidence="7" id="KW-0325">Glycoprotein</keyword>
<reference evidence="14 15" key="1">
    <citation type="submission" date="2020-08" db="EMBL/GenBank/DDBJ databases">
        <authorList>
            <person name="Hejnol A."/>
        </authorList>
    </citation>
    <scope>NUCLEOTIDE SEQUENCE [LARGE SCALE GENOMIC DNA]</scope>
</reference>
<dbReference type="Proteomes" id="UP000549394">
    <property type="component" value="Unassembled WGS sequence"/>
</dbReference>
<keyword evidence="5 11" id="KW-0472">Membrane</keyword>
<dbReference type="InterPro" id="IPR017978">
    <property type="entry name" value="GPCR_3_C"/>
</dbReference>
<evidence type="ECO:0000313" key="14">
    <source>
        <dbReference type="EMBL" id="CAD5120253.1"/>
    </source>
</evidence>
<dbReference type="PROSITE" id="PS50259">
    <property type="entry name" value="G_PROTEIN_RECEP_F3_4"/>
    <property type="match status" value="1"/>
</dbReference>
<dbReference type="InterPro" id="IPR028082">
    <property type="entry name" value="Peripla_BP_I"/>
</dbReference>
<dbReference type="InterPro" id="IPR002455">
    <property type="entry name" value="GPCR3_GABA-B"/>
</dbReference>
<dbReference type="PANTHER" id="PTHR10519">
    <property type="entry name" value="GABA-B RECEPTOR"/>
    <property type="match status" value="1"/>
</dbReference>
<evidence type="ECO:0000256" key="7">
    <source>
        <dbReference type="ARBA" id="ARBA00023180"/>
    </source>
</evidence>
<dbReference type="Pfam" id="PF00003">
    <property type="entry name" value="7tm_3"/>
    <property type="match status" value="1"/>
</dbReference>
<evidence type="ECO:0000256" key="9">
    <source>
        <dbReference type="SAM" id="Coils"/>
    </source>
</evidence>
<feature type="signal peptide" evidence="12">
    <location>
        <begin position="1"/>
        <end position="19"/>
    </location>
</feature>
<evidence type="ECO:0000256" key="11">
    <source>
        <dbReference type="SAM" id="Phobius"/>
    </source>
</evidence>
<dbReference type="Gene3D" id="3.40.50.2300">
    <property type="match status" value="2"/>
</dbReference>
<proteinExistence type="predicted"/>
<keyword evidence="4" id="KW-0297">G-protein coupled receptor</keyword>
<protein>
    <submittedName>
        <fullName evidence="14">DgyrCDS8823</fullName>
    </submittedName>
</protein>
<sequence length="687" mass="77846">MANRILLSLLLATYSANLSVTINSNITILLPLSGEKGINGEAQREGILHAFEYLGLLNSSYGGIVWNFIDTRDTNTRPILVFVRDHLLSNLACTIKRDLIPRRNIWIIPSVVVNLEKRVNLFLCEGKKVTNSILVVAKENFKSNNSAEKLKRSLMKKFNDKLTNIIERDAFYAFDAALVTGNALIRMQTLDNSLPRKQFLSNFSLIIQTNTMEGLTGRLEFGNDNKRIINSSIYEITEEGIRIVGKYEHNLKLIAHSGLLKEPATTEKKITARDEHLVISVCAFLVIDLIILLPWILADPIKCEAKLLGKSYKTENFLDEIRQIVDCRSSLQILWICLIYAYKLIQLIIGSMATWKTRHVTLPTLKDAKEIFALIIAVVILGIIAVPLMLADSVGSSIKYAIGSLIAWSGCVSTLSLAFIPKLYLTRKQRSQGTASDANRLLFTESLRRTQANDKPWFMCCSGSGNNMDMYAEEMLSQEIENLNRTIKQKDATIRDLTDRLYFHQYLGKSRQRRSKAPPTAETNANDYSRVTFNRNNSRNTQSKREINDNSKNDFKGKDISPNRDSAFDNISPSSTSTEMGRKEMNDRPTYEKGPIDVEAIEKEANLVKDWVDLHSDFVKFQQSSLTNPKRDLSFEQGPVFIKKSIRSPEQPILRPIVQKPIAGRSPFRYIEEKTAPNHYSMHALQI</sequence>
<feature type="transmembrane region" description="Helical" evidence="11">
    <location>
        <begin position="371"/>
        <end position="391"/>
    </location>
</feature>
<dbReference type="PANTHER" id="PTHR10519:SF20">
    <property type="entry name" value="G-PROTEIN COUPLED RECEPTOR 156-RELATED"/>
    <property type="match status" value="1"/>
</dbReference>
<feature type="region of interest" description="Disordered" evidence="10">
    <location>
        <begin position="508"/>
        <end position="591"/>
    </location>
</feature>
<dbReference type="GO" id="GO:0007214">
    <property type="term" value="P:gamma-aminobutyric acid signaling pathway"/>
    <property type="evidence" value="ECO:0007669"/>
    <property type="project" value="TreeGrafter"/>
</dbReference>
<evidence type="ECO:0000256" key="6">
    <source>
        <dbReference type="ARBA" id="ARBA00023170"/>
    </source>
</evidence>
<comment type="subcellular location">
    <subcellularLocation>
        <location evidence="1">Membrane</location>
        <topology evidence="1">Multi-pass membrane protein</topology>
    </subcellularLocation>
</comment>
<evidence type="ECO:0000259" key="13">
    <source>
        <dbReference type="PROSITE" id="PS50259"/>
    </source>
</evidence>
<feature type="compositionally biased region" description="Polar residues" evidence="10">
    <location>
        <begin position="521"/>
        <end position="541"/>
    </location>
</feature>
<evidence type="ECO:0000256" key="3">
    <source>
        <dbReference type="ARBA" id="ARBA00022989"/>
    </source>
</evidence>
<keyword evidence="9" id="KW-0175">Coiled coil</keyword>
<keyword evidence="3 11" id="KW-1133">Transmembrane helix</keyword>
<gene>
    <name evidence="14" type="ORF">DGYR_LOCUS8371</name>
</gene>
<feature type="transmembrane region" description="Helical" evidence="11">
    <location>
        <begin position="332"/>
        <end position="350"/>
    </location>
</feature>
<dbReference type="GO" id="GO:0004965">
    <property type="term" value="F:G protein-coupled GABA receptor activity"/>
    <property type="evidence" value="ECO:0007669"/>
    <property type="project" value="InterPro"/>
</dbReference>
<feature type="transmembrane region" description="Helical" evidence="11">
    <location>
        <begin position="397"/>
        <end position="420"/>
    </location>
</feature>
<feature type="coiled-coil region" evidence="9">
    <location>
        <begin position="473"/>
        <end position="500"/>
    </location>
</feature>
<dbReference type="AlphaFoldDB" id="A0A7I8VVF3"/>
<evidence type="ECO:0000313" key="15">
    <source>
        <dbReference type="Proteomes" id="UP000549394"/>
    </source>
</evidence>
<evidence type="ECO:0000256" key="8">
    <source>
        <dbReference type="ARBA" id="ARBA00023224"/>
    </source>
</evidence>
<feature type="compositionally biased region" description="Polar residues" evidence="10">
    <location>
        <begin position="569"/>
        <end position="579"/>
    </location>
</feature>
<keyword evidence="15" id="KW-1185">Reference proteome</keyword>
<feature type="compositionally biased region" description="Basic and acidic residues" evidence="10">
    <location>
        <begin position="580"/>
        <end position="591"/>
    </location>
</feature>
<accession>A0A7I8VVF3</accession>
<evidence type="ECO:0000256" key="12">
    <source>
        <dbReference type="SAM" id="SignalP"/>
    </source>
</evidence>
<dbReference type="OrthoDB" id="2150267at2759"/>
<keyword evidence="2 11" id="KW-0812">Transmembrane</keyword>
<feature type="compositionally biased region" description="Basic and acidic residues" evidence="10">
    <location>
        <begin position="543"/>
        <end position="562"/>
    </location>
</feature>
<dbReference type="SUPFAM" id="SSF53822">
    <property type="entry name" value="Periplasmic binding protein-like I"/>
    <property type="match status" value="1"/>
</dbReference>
<keyword evidence="6" id="KW-0675">Receptor</keyword>
<evidence type="ECO:0000256" key="5">
    <source>
        <dbReference type="ARBA" id="ARBA00023136"/>
    </source>
</evidence>
<evidence type="ECO:0000256" key="2">
    <source>
        <dbReference type="ARBA" id="ARBA00022692"/>
    </source>
</evidence>
<evidence type="ECO:0000256" key="1">
    <source>
        <dbReference type="ARBA" id="ARBA00004141"/>
    </source>
</evidence>
<feature type="domain" description="G-protein coupled receptors family 3 profile" evidence="13">
    <location>
        <begin position="285"/>
        <end position="425"/>
    </location>
</feature>
<evidence type="ECO:0000256" key="10">
    <source>
        <dbReference type="SAM" id="MobiDB-lite"/>
    </source>
</evidence>
<evidence type="ECO:0000256" key="4">
    <source>
        <dbReference type="ARBA" id="ARBA00023040"/>
    </source>
</evidence>
<dbReference type="EMBL" id="CAJFCJ010000012">
    <property type="protein sequence ID" value="CAD5120253.1"/>
    <property type="molecule type" value="Genomic_DNA"/>
</dbReference>
<keyword evidence="12" id="KW-0732">Signal</keyword>
<comment type="caution">
    <text evidence="14">The sequence shown here is derived from an EMBL/GenBank/DDBJ whole genome shotgun (WGS) entry which is preliminary data.</text>
</comment>
<dbReference type="GO" id="GO:0038039">
    <property type="term" value="C:G protein-coupled receptor heterodimeric complex"/>
    <property type="evidence" value="ECO:0007669"/>
    <property type="project" value="TreeGrafter"/>
</dbReference>
<name>A0A7I8VVF3_9ANNE</name>
<feature type="transmembrane region" description="Helical" evidence="11">
    <location>
        <begin position="277"/>
        <end position="297"/>
    </location>
</feature>
<keyword evidence="8" id="KW-0807">Transducer</keyword>
<feature type="chain" id="PRO_5029613532" evidence="12">
    <location>
        <begin position="20"/>
        <end position="687"/>
    </location>
</feature>
<organism evidence="14 15">
    <name type="scientific">Dimorphilus gyrociliatus</name>
    <dbReference type="NCBI Taxonomy" id="2664684"/>
    <lineage>
        <taxon>Eukaryota</taxon>
        <taxon>Metazoa</taxon>
        <taxon>Spiralia</taxon>
        <taxon>Lophotrochozoa</taxon>
        <taxon>Annelida</taxon>
        <taxon>Polychaeta</taxon>
        <taxon>Polychaeta incertae sedis</taxon>
        <taxon>Dinophilidae</taxon>
        <taxon>Dimorphilus</taxon>
    </lineage>
</organism>